<comment type="caution">
    <text evidence="2">The sequence shown here is derived from an EMBL/GenBank/DDBJ whole genome shotgun (WGS) entry which is preliminary data.</text>
</comment>
<dbReference type="AlphaFoldDB" id="A0A8J6XS55"/>
<keyword evidence="1" id="KW-1133">Transmembrane helix</keyword>
<evidence type="ECO:0000256" key="1">
    <source>
        <dbReference type="SAM" id="Phobius"/>
    </source>
</evidence>
<protein>
    <submittedName>
        <fullName evidence="2">Uncharacterized protein</fullName>
    </submittedName>
</protein>
<accession>A0A8J6XS55</accession>
<keyword evidence="1" id="KW-0472">Membrane</keyword>
<dbReference type="RefSeq" id="WP_190836407.1">
    <property type="nucleotide sequence ID" value="NZ_CAWPPI010000110.1"/>
</dbReference>
<dbReference type="Proteomes" id="UP000629098">
    <property type="component" value="Unassembled WGS sequence"/>
</dbReference>
<evidence type="ECO:0000313" key="2">
    <source>
        <dbReference type="EMBL" id="MBD2777334.1"/>
    </source>
</evidence>
<feature type="transmembrane region" description="Helical" evidence="1">
    <location>
        <begin position="20"/>
        <end position="43"/>
    </location>
</feature>
<keyword evidence="1" id="KW-0812">Transmembrane</keyword>
<gene>
    <name evidence="2" type="ORF">ICL16_36120</name>
</gene>
<dbReference type="EMBL" id="JACXAE010000110">
    <property type="protein sequence ID" value="MBD2777334.1"/>
    <property type="molecule type" value="Genomic_DNA"/>
</dbReference>
<organism evidence="2 3">
    <name type="scientific">Iningainema tapete BLCC-T55</name>
    <dbReference type="NCBI Taxonomy" id="2748662"/>
    <lineage>
        <taxon>Bacteria</taxon>
        <taxon>Bacillati</taxon>
        <taxon>Cyanobacteriota</taxon>
        <taxon>Cyanophyceae</taxon>
        <taxon>Nostocales</taxon>
        <taxon>Scytonemataceae</taxon>
        <taxon>Iningainema tapete</taxon>
    </lineage>
</organism>
<sequence>MASRNNLVNNLWQKVQQDSASWGSLVLWVFALVILLMIMTMYANTIEIPT</sequence>
<evidence type="ECO:0000313" key="3">
    <source>
        <dbReference type="Proteomes" id="UP000629098"/>
    </source>
</evidence>
<proteinExistence type="predicted"/>
<reference evidence="2" key="1">
    <citation type="submission" date="2020-09" db="EMBL/GenBank/DDBJ databases">
        <title>Iningainema tapete sp. nov. (Scytonemataceae, Cyanobacteria) from greenhouses in central Florida (USA) produces two types of nodularin with biosynthetic potential for microcystin-LR and anabaenopeptins.</title>
        <authorList>
            <person name="Berthold D.E."/>
            <person name="Lefler F.W."/>
            <person name="Huang I.-S."/>
            <person name="Abdulla H."/>
            <person name="Zimba P.V."/>
            <person name="Laughinghouse H.D. IV."/>
        </authorList>
    </citation>
    <scope>NUCLEOTIDE SEQUENCE</scope>
    <source>
        <strain evidence="2">BLCCT55</strain>
    </source>
</reference>
<name>A0A8J6XS55_9CYAN</name>
<keyword evidence="3" id="KW-1185">Reference proteome</keyword>